<feature type="transmembrane region" description="Helical" evidence="10">
    <location>
        <begin position="421"/>
        <end position="440"/>
    </location>
</feature>
<dbReference type="PANTHER" id="PTHR43528">
    <property type="entry name" value="ALPHA-KETOGLUTARATE PERMEASE"/>
    <property type="match status" value="1"/>
</dbReference>
<evidence type="ECO:0000256" key="7">
    <source>
        <dbReference type="ARBA" id="ARBA00022989"/>
    </source>
</evidence>
<dbReference type="Gene3D" id="1.20.1250.20">
    <property type="entry name" value="MFS general substrate transporter like domains"/>
    <property type="match status" value="2"/>
</dbReference>
<dbReference type="PROSITE" id="PS50850">
    <property type="entry name" value="MFS"/>
    <property type="match status" value="1"/>
</dbReference>
<keyword evidence="7 10" id="KW-1133">Transmembrane helix</keyword>
<dbReference type="InterPro" id="IPR036259">
    <property type="entry name" value="MFS_trans_sf"/>
</dbReference>
<evidence type="ECO:0000256" key="5">
    <source>
        <dbReference type="ARBA" id="ARBA00022692"/>
    </source>
</evidence>
<proteinExistence type="inferred from homology"/>
<comment type="similarity">
    <text evidence="2">Belongs to the major facilitator superfamily. Metabolite:H+ Symporter (MHS) family (TC 2.A.1.6) family.</text>
</comment>
<dbReference type="AlphaFoldDB" id="A0A5E4VD27"/>
<feature type="domain" description="Major facilitator superfamily (MFS) profile" evidence="11">
    <location>
        <begin position="36"/>
        <end position="444"/>
    </location>
</feature>
<protein>
    <submittedName>
        <fullName evidence="12">Proline/betaine transporter</fullName>
    </submittedName>
</protein>
<feature type="transmembrane region" description="Helical" evidence="10">
    <location>
        <begin position="389"/>
        <end position="409"/>
    </location>
</feature>
<feature type="transmembrane region" description="Helical" evidence="10">
    <location>
        <begin position="297"/>
        <end position="316"/>
    </location>
</feature>
<dbReference type="InterPro" id="IPR020846">
    <property type="entry name" value="MFS_dom"/>
</dbReference>
<gene>
    <name evidence="12" type="primary">proP_3</name>
    <name evidence="12" type="ORF">PIN31115_02568</name>
</gene>
<dbReference type="PROSITE" id="PS00217">
    <property type="entry name" value="SUGAR_TRANSPORT_2"/>
    <property type="match status" value="1"/>
</dbReference>
<keyword evidence="5 10" id="KW-0812">Transmembrane</keyword>
<dbReference type="InterPro" id="IPR005828">
    <property type="entry name" value="MFS_sugar_transport-like"/>
</dbReference>
<evidence type="ECO:0000313" key="12">
    <source>
        <dbReference type="EMBL" id="VVE10031.1"/>
    </source>
</evidence>
<feature type="transmembrane region" description="Helical" evidence="10">
    <location>
        <begin position="51"/>
        <end position="68"/>
    </location>
</feature>
<evidence type="ECO:0000256" key="10">
    <source>
        <dbReference type="SAM" id="Phobius"/>
    </source>
</evidence>
<evidence type="ECO:0000256" key="9">
    <source>
        <dbReference type="SAM" id="MobiDB-lite"/>
    </source>
</evidence>
<feature type="transmembrane region" description="Helical" evidence="10">
    <location>
        <begin position="74"/>
        <end position="96"/>
    </location>
</feature>
<dbReference type="Proteomes" id="UP000333828">
    <property type="component" value="Unassembled WGS sequence"/>
</dbReference>
<feature type="transmembrane region" description="Helical" evidence="10">
    <location>
        <begin position="262"/>
        <end position="285"/>
    </location>
</feature>
<evidence type="ECO:0000256" key="4">
    <source>
        <dbReference type="ARBA" id="ARBA00022475"/>
    </source>
</evidence>
<name>A0A5E4VD27_9BURK</name>
<keyword evidence="8 10" id="KW-0472">Membrane</keyword>
<evidence type="ECO:0000313" key="13">
    <source>
        <dbReference type="Proteomes" id="UP000333828"/>
    </source>
</evidence>
<feature type="region of interest" description="Disordered" evidence="9">
    <location>
        <begin position="1"/>
        <end position="24"/>
    </location>
</feature>
<feature type="transmembrane region" description="Helical" evidence="10">
    <location>
        <begin position="180"/>
        <end position="202"/>
    </location>
</feature>
<feature type="transmembrane region" description="Helical" evidence="10">
    <location>
        <begin position="328"/>
        <end position="346"/>
    </location>
</feature>
<dbReference type="InterPro" id="IPR051084">
    <property type="entry name" value="H+-coupled_symporters"/>
</dbReference>
<evidence type="ECO:0000256" key="1">
    <source>
        <dbReference type="ARBA" id="ARBA00004651"/>
    </source>
</evidence>
<keyword evidence="3" id="KW-0813">Transport</keyword>
<keyword evidence="4" id="KW-1003">Cell membrane</keyword>
<comment type="subcellular location">
    <subcellularLocation>
        <location evidence="1">Cell membrane</location>
        <topology evidence="1">Multi-pass membrane protein</topology>
    </subcellularLocation>
</comment>
<dbReference type="GO" id="GO:0005886">
    <property type="term" value="C:plasma membrane"/>
    <property type="evidence" value="ECO:0007669"/>
    <property type="project" value="UniProtKB-SubCell"/>
</dbReference>
<accession>A0A5E4VD27</accession>
<dbReference type="RefSeq" id="WP_150684392.1">
    <property type="nucleotide sequence ID" value="NZ_CABPSI010000003.1"/>
</dbReference>
<evidence type="ECO:0000256" key="2">
    <source>
        <dbReference type="ARBA" id="ARBA00008240"/>
    </source>
</evidence>
<dbReference type="PANTHER" id="PTHR43528:SF1">
    <property type="entry name" value="ALPHA-KETOGLUTARATE PERMEASE"/>
    <property type="match status" value="1"/>
</dbReference>
<reference evidence="12 13" key="1">
    <citation type="submission" date="2019-08" db="EMBL/GenBank/DDBJ databases">
        <authorList>
            <person name="Peeters C."/>
        </authorList>
    </citation>
    <scope>NUCLEOTIDE SEQUENCE [LARGE SCALE GENOMIC DNA]</scope>
    <source>
        <strain evidence="12 13">LMG 31115</strain>
    </source>
</reference>
<dbReference type="SUPFAM" id="SSF103473">
    <property type="entry name" value="MFS general substrate transporter"/>
    <property type="match status" value="1"/>
</dbReference>
<evidence type="ECO:0000256" key="6">
    <source>
        <dbReference type="ARBA" id="ARBA00022847"/>
    </source>
</evidence>
<dbReference type="Pfam" id="PF00083">
    <property type="entry name" value="Sugar_tr"/>
    <property type="match status" value="1"/>
</dbReference>
<sequence>METSTVGTQKGLPAQPSTGSGTVAVTGGEKLSPWRVSIIASMGSAVEYFDFALYGVLAVMMSGHFFPTTDGLDALLGTLGIFASAFFVRPLGGVFFGWLGDRFGRKKTLLTTVLGMGAASACVGLLPTYATAGIWAPILLLVCRVIQGFFAGGEVSGAVTYIAEVAPANRRGMFGSFNPAGVGIGTGSAALVAGIVGLVLGADDMREWGWRIPFLLCFPLILLTVWARQHLEESPKFKSAQKSHAPEKAPLSDVISNHGKSLFRVVVIATAQNACAYLGLVYFNIHLTKVMNYPSQMVYWLMAAGPILSALLMPFFGRLSDSVGRRPVLIAGYVAYVVFTPLALWMTSQGDFNLAIAAVLLEFFAFAMVQAVGYPLYGELFPTHVRYTGVSVGFNLGAILGGASTPYISTWLVQQTGDKTSPAYFVMATAVCALIVFFTMRETAQDNLED</sequence>
<organism evidence="12 13">
    <name type="scientific">Pandoraea iniqua</name>
    <dbReference type="NCBI Taxonomy" id="2508288"/>
    <lineage>
        <taxon>Bacteria</taxon>
        <taxon>Pseudomonadati</taxon>
        <taxon>Pseudomonadota</taxon>
        <taxon>Betaproteobacteria</taxon>
        <taxon>Burkholderiales</taxon>
        <taxon>Burkholderiaceae</taxon>
        <taxon>Pandoraea</taxon>
    </lineage>
</organism>
<keyword evidence="6" id="KW-0769">Symport</keyword>
<dbReference type="InterPro" id="IPR005829">
    <property type="entry name" value="Sugar_transporter_CS"/>
</dbReference>
<dbReference type="Pfam" id="PF07690">
    <property type="entry name" value="MFS_1"/>
    <property type="match status" value="1"/>
</dbReference>
<evidence type="ECO:0000256" key="8">
    <source>
        <dbReference type="ARBA" id="ARBA00023136"/>
    </source>
</evidence>
<dbReference type="EMBL" id="CABPSI010000003">
    <property type="protein sequence ID" value="VVE10031.1"/>
    <property type="molecule type" value="Genomic_DNA"/>
</dbReference>
<dbReference type="InterPro" id="IPR011701">
    <property type="entry name" value="MFS"/>
</dbReference>
<evidence type="ECO:0000259" key="11">
    <source>
        <dbReference type="PROSITE" id="PS50850"/>
    </source>
</evidence>
<feature type="transmembrane region" description="Helical" evidence="10">
    <location>
        <begin position="352"/>
        <end position="377"/>
    </location>
</feature>
<dbReference type="FunFam" id="1.20.1250.20:FF:000001">
    <property type="entry name" value="Dicarboxylate MFS transporter"/>
    <property type="match status" value="1"/>
</dbReference>
<feature type="transmembrane region" description="Helical" evidence="10">
    <location>
        <begin position="108"/>
        <end position="126"/>
    </location>
</feature>
<feature type="transmembrane region" description="Helical" evidence="10">
    <location>
        <begin position="208"/>
        <end position="227"/>
    </location>
</feature>
<keyword evidence="13" id="KW-1185">Reference proteome</keyword>
<evidence type="ECO:0000256" key="3">
    <source>
        <dbReference type="ARBA" id="ARBA00022448"/>
    </source>
</evidence>
<dbReference type="GO" id="GO:0015293">
    <property type="term" value="F:symporter activity"/>
    <property type="evidence" value="ECO:0007669"/>
    <property type="project" value="UniProtKB-KW"/>
</dbReference>